<reference evidence="1 4" key="2">
    <citation type="submission" date="2020-05" db="EMBL/GenBank/DDBJ databases">
        <title>Genetic diversity of Pseudomonas cichorii.</title>
        <authorList>
            <person name="Tani S."/>
            <person name="Yagi H."/>
            <person name="Hashimoto S."/>
            <person name="Iiyama K."/>
            <person name="Furuya N."/>
        </authorList>
    </citation>
    <scope>NUCLEOTIDE SEQUENCE [LARGE SCALE GENOMIC DNA]</scope>
    <source>
        <strain evidence="1 4">LMG 2162</strain>
    </source>
</reference>
<evidence type="ECO:0000313" key="4">
    <source>
        <dbReference type="Proteomes" id="UP000614982"/>
    </source>
</evidence>
<comment type="caution">
    <text evidence="2">The sequence shown here is derived from an EMBL/GenBank/DDBJ whole genome shotgun (WGS) entry which is preliminary data.</text>
</comment>
<dbReference type="Proteomes" id="UP000278332">
    <property type="component" value="Unassembled WGS sequence"/>
</dbReference>
<name>A0A3M4VQ44_PSECI</name>
<dbReference type="AlphaFoldDB" id="A0A3M4VQ44"/>
<evidence type="ECO:0000313" key="3">
    <source>
        <dbReference type="Proteomes" id="UP000278332"/>
    </source>
</evidence>
<evidence type="ECO:0000313" key="1">
    <source>
        <dbReference type="EMBL" id="GFM93009.1"/>
    </source>
</evidence>
<keyword evidence="4" id="KW-1185">Reference proteome</keyword>
<dbReference type="EMBL" id="RBRY01000129">
    <property type="protein sequence ID" value="RMR53763.1"/>
    <property type="molecule type" value="Genomic_DNA"/>
</dbReference>
<dbReference type="Proteomes" id="UP000614982">
    <property type="component" value="Unassembled WGS sequence"/>
</dbReference>
<dbReference type="EMBL" id="BLWA01000007">
    <property type="protein sequence ID" value="GFM93009.1"/>
    <property type="molecule type" value="Genomic_DNA"/>
</dbReference>
<gene>
    <name evidence="2" type="ORF">ALP84_02147</name>
    <name evidence="1" type="ORF">PSCICP_29810</name>
</gene>
<proteinExistence type="predicted"/>
<organism evidence="2 3">
    <name type="scientific">Pseudomonas cichorii</name>
    <dbReference type="NCBI Taxonomy" id="36746"/>
    <lineage>
        <taxon>Bacteria</taxon>
        <taxon>Pseudomonadati</taxon>
        <taxon>Pseudomonadota</taxon>
        <taxon>Gammaproteobacteria</taxon>
        <taxon>Pseudomonadales</taxon>
        <taxon>Pseudomonadaceae</taxon>
        <taxon>Pseudomonas</taxon>
    </lineage>
</organism>
<sequence>MHLRHTKALRLQDRRAYGACGYIVTDSSDSGMQRGDMKGVALTQKQGLMQKVASFALELIMNFKFRLSCHSCLPVGRKGYAI</sequence>
<accession>A0A3M4VQ44</accession>
<reference evidence="2 3" key="1">
    <citation type="submission" date="2018-08" db="EMBL/GenBank/DDBJ databases">
        <title>Recombination of ecologically and evolutionarily significant loci maintains genetic cohesion in the Pseudomonas syringae species complex.</title>
        <authorList>
            <person name="Dillon M."/>
            <person name="Thakur S."/>
            <person name="Almeida R.N.D."/>
            <person name="Weir B.S."/>
            <person name="Guttman D.S."/>
        </authorList>
    </citation>
    <scope>NUCLEOTIDE SEQUENCE [LARGE SCALE GENOMIC DNA]</scope>
    <source>
        <strain evidence="2 3">ICMP 6917</strain>
    </source>
</reference>
<protein>
    <submittedName>
        <fullName evidence="2">Uncharacterized protein</fullName>
    </submittedName>
</protein>
<evidence type="ECO:0000313" key="2">
    <source>
        <dbReference type="EMBL" id="RMR53763.1"/>
    </source>
</evidence>